<feature type="region of interest" description="Disordered" evidence="1">
    <location>
        <begin position="87"/>
        <end position="108"/>
    </location>
</feature>
<dbReference type="GeneID" id="81581333"/>
<dbReference type="Proteomes" id="UP001213799">
    <property type="component" value="Unassembled WGS sequence"/>
</dbReference>
<keyword evidence="3" id="KW-1185">Reference proteome</keyword>
<dbReference type="RefSeq" id="XP_056756086.1">
    <property type="nucleotide sequence ID" value="XM_056891091.1"/>
</dbReference>
<feature type="compositionally biased region" description="Basic and acidic residues" evidence="1">
    <location>
        <begin position="92"/>
        <end position="108"/>
    </location>
</feature>
<proteinExistence type="predicted"/>
<dbReference type="EMBL" id="JAQJAE010000001">
    <property type="protein sequence ID" value="KAJ5614919.1"/>
    <property type="molecule type" value="Genomic_DNA"/>
</dbReference>
<dbReference type="AlphaFoldDB" id="A0AAD6EE29"/>
<comment type="caution">
    <text evidence="2">The sequence shown here is derived from an EMBL/GenBank/DDBJ whole genome shotgun (WGS) entry which is preliminary data.</text>
</comment>
<organism evidence="2 3">
    <name type="scientific">Penicillium hordei</name>
    <dbReference type="NCBI Taxonomy" id="40994"/>
    <lineage>
        <taxon>Eukaryota</taxon>
        <taxon>Fungi</taxon>
        <taxon>Dikarya</taxon>
        <taxon>Ascomycota</taxon>
        <taxon>Pezizomycotina</taxon>
        <taxon>Eurotiomycetes</taxon>
        <taxon>Eurotiomycetidae</taxon>
        <taxon>Eurotiales</taxon>
        <taxon>Aspergillaceae</taxon>
        <taxon>Penicillium</taxon>
    </lineage>
</organism>
<reference evidence="2" key="1">
    <citation type="journal article" date="2023" name="IMA Fungus">
        <title>Comparative genomic study of the Penicillium genus elucidates a diverse pangenome and 15 lateral gene transfer events.</title>
        <authorList>
            <person name="Petersen C."/>
            <person name="Sorensen T."/>
            <person name="Nielsen M.R."/>
            <person name="Sondergaard T.E."/>
            <person name="Sorensen J.L."/>
            <person name="Fitzpatrick D.A."/>
            <person name="Frisvad J.C."/>
            <person name="Nielsen K.L."/>
        </authorList>
    </citation>
    <scope>NUCLEOTIDE SEQUENCE</scope>
    <source>
        <strain evidence="2">IBT 12815</strain>
    </source>
</reference>
<accession>A0AAD6EE29</accession>
<name>A0AAD6EE29_9EURO</name>
<evidence type="ECO:0000313" key="2">
    <source>
        <dbReference type="EMBL" id="KAJ5614919.1"/>
    </source>
</evidence>
<sequence>MLEWKLDQFLDTLWDTEGHDILQRALHQTPQRQEDYQSKYYTLDGIYTANIRRMLELQDVTLERRLKNITRMAENIEIAQGQKLARRARLKQQNDKAEQRRIEKAQRN</sequence>
<evidence type="ECO:0000256" key="1">
    <source>
        <dbReference type="SAM" id="MobiDB-lite"/>
    </source>
</evidence>
<evidence type="ECO:0000313" key="3">
    <source>
        <dbReference type="Proteomes" id="UP001213799"/>
    </source>
</evidence>
<reference evidence="2" key="2">
    <citation type="submission" date="2023-01" db="EMBL/GenBank/DDBJ databases">
        <authorList>
            <person name="Petersen C."/>
        </authorList>
    </citation>
    <scope>NUCLEOTIDE SEQUENCE</scope>
    <source>
        <strain evidence="2">IBT 12815</strain>
    </source>
</reference>
<protein>
    <submittedName>
        <fullName evidence="2">Uncharacterized protein</fullName>
    </submittedName>
</protein>
<gene>
    <name evidence="2" type="ORF">N7537_000033</name>
</gene>